<dbReference type="InterPro" id="IPR036390">
    <property type="entry name" value="WH_DNA-bd_sf"/>
</dbReference>
<evidence type="ECO:0000313" key="3">
    <source>
        <dbReference type="Proteomes" id="UP000178656"/>
    </source>
</evidence>
<dbReference type="Pfam" id="PF18765">
    <property type="entry name" value="Polbeta"/>
    <property type="match status" value="1"/>
</dbReference>
<name>A0A1F5T7B0_9BACT</name>
<dbReference type="InterPro" id="IPR043519">
    <property type="entry name" value="NT_sf"/>
</dbReference>
<dbReference type="Gene3D" id="1.10.10.10">
    <property type="entry name" value="Winged helix-like DNA-binding domain superfamily/Winged helix DNA-binding domain"/>
    <property type="match status" value="1"/>
</dbReference>
<dbReference type="EMBL" id="MFGM01000067">
    <property type="protein sequence ID" value="OGF34822.1"/>
    <property type="molecule type" value="Genomic_DNA"/>
</dbReference>
<organism evidence="2 3">
    <name type="scientific">Candidatus Falkowbacteria bacterium RIFOXYC2_FULL_48_21</name>
    <dbReference type="NCBI Taxonomy" id="1798005"/>
    <lineage>
        <taxon>Bacteria</taxon>
        <taxon>Candidatus Falkowiibacteriota</taxon>
    </lineage>
</organism>
<reference evidence="2 3" key="1">
    <citation type="journal article" date="2016" name="Nat. Commun.">
        <title>Thousands of microbial genomes shed light on interconnected biogeochemical processes in an aquifer system.</title>
        <authorList>
            <person name="Anantharaman K."/>
            <person name="Brown C.T."/>
            <person name="Hug L.A."/>
            <person name="Sharon I."/>
            <person name="Castelle C.J."/>
            <person name="Probst A.J."/>
            <person name="Thomas B.C."/>
            <person name="Singh A."/>
            <person name="Wilkins M.J."/>
            <person name="Karaoz U."/>
            <person name="Brodie E.L."/>
            <person name="Williams K.H."/>
            <person name="Hubbard S.S."/>
            <person name="Banfield J.F."/>
        </authorList>
    </citation>
    <scope>NUCLEOTIDE SEQUENCE [LARGE SCALE GENOMIC DNA]</scope>
</reference>
<comment type="caution">
    <text evidence="2">The sequence shown here is derived from an EMBL/GenBank/DDBJ whole genome shotgun (WGS) entry which is preliminary data.</text>
</comment>
<dbReference type="Proteomes" id="UP000178656">
    <property type="component" value="Unassembled WGS sequence"/>
</dbReference>
<dbReference type="CDD" id="cd05403">
    <property type="entry name" value="NT_KNTase_like"/>
    <property type="match status" value="1"/>
</dbReference>
<evidence type="ECO:0000259" key="1">
    <source>
        <dbReference type="Pfam" id="PF18765"/>
    </source>
</evidence>
<dbReference type="Gene3D" id="3.30.460.10">
    <property type="entry name" value="Beta Polymerase, domain 2"/>
    <property type="match status" value="1"/>
</dbReference>
<feature type="domain" description="Polymerase beta nucleotidyltransferase" evidence="1">
    <location>
        <begin position="88"/>
        <end position="156"/>
    </location>
</feature>
<dbReference type="AlphaFoldDB" id="A0A1F5T7B0"/>
<dbReference type="InterPro" id="IPR036388">
    <property type="entry name" value="WH-like_DNA-bd_sf"/>
</dbReference>
<dbReference type="InterPro" id="IPR041633">
    <property type="entry name" value="Polbeta"/>
</dbReference>
<dbReference type="SUPFAM" id="SSF81301">
    <property type="entry name" value="Nucleotidyltransferase"/>
    <property type="match status" value="1"/>
</dbReference>
<gene>
    <name evidence="2" type="ORF">A2482_01985</name>
</gene>
<proteinExistence type="predicted"/>
<protein>
    <recommendedName>
        <fullName evidence="1">Polymerase beta nucleotidyltransferase domain-containing protein</fullName>
    </recommendedName>
</protein>
<sequence length="181" mass="21101">MFELRSKIEQAIINYFLLNPEQERYINELAALLSLDPSNTHKKLLALEAQGFLDSKTQGKVKFFHLNKQYRFLPELKKMFNSRYGLAEQLKKELLQVPGIEQTYIFGSFAQNKMDKDSDIDLLIIGTHSIMQAQKRISPIQNQIGREINVIDMSPDEFKQRQRQNDAFILNVLSKKNIKLI</sequence>
<dbReference type="SUPFAM" id="SSF46785">
    <property type="entry name" value="Winged helix' DNA-binding domain"/>
    <property type="match status" value="1"/>
</dbReference>
<evidence type="ECO:0000313" key="2">
    <source>
        <dbReference type="EMBL" id="OGF34822.1"/>
    </source>
</evidence>
<accession>A0A1F5T7B0</accession>